<gene>
    <name evidence="1" type="ORF">CSOJ01_15250</name>
</gene>
<protein>
    <submittedName>
        <fullName evidence="1">Uncharacterized protein</fullName>
    </submittedName>
</protein>
<name>A0A8H6IMY8_9PEZI</name>
<keyword evidence="2" id="KW-1185">Reference proteome</keyword>
<evidence type="ECO:0000313" key="2">
    <source>
        <dbReference type="Proteomes" id="UP000652219"/>
    </source>
</evidence>
<dbReference type="Proteomes" id="UP000652219">
    <property type="component" value="Unassembled WGS sequence"/>
</dbReference>
<sequence>MLSVIFSRLAPQALLYANSDNAFRHIATLTAGVNFLPPLHGSEFQSGQNRGLVFAFCWLPRRHRPQPGRQRREPDGDAATISSDAERTLYYDILLLQHIRDQLFEEDSNTVTRLEKIPAGLQPLYQQLFDTALQQDEDPETIKQFVMVARHPLSTRELASACDLYQDEGEEGHLNPRQRWGL</sequence>
<reference evidence="1 2" key="1">
    <citation type="journal article" date="2020" name="Phytopathology">
        <title>Genome Sequence Resources of Colletotrichum truncatum, C. plurivorum, C. musicola, and C. sojae: Four Species Pathogenic to Soybean (Glycine max).</title>
        <authorList>
            <person name="Rogerio F."/>
            <person name="Boufleur T.R."/>
            <person name="Ciampi-Guillardi M."/>
            <person name="Sukno S.A."/>
            <person name="Thon M.R."/>
            <person name="Massola Junior N.S."/>
            <person name="Baroncelli R."/>
        </authorList>
    </citation>
    <scope>NUCLEOTIDE SEQUENCE [LARGE SCALE GENOMIC DNA]</scope>
    <source>
        <strain evidence="1 2">LFN0009</strain>
    </source>
</reference>
<organism evidence="1 2">
    <name type="scientific">Colletotrichum sojae</name>
    <dbReference type="NCBI Taxonomy" id="2175907"/>
    <lineage>
        <taxon>Eukaryota</taxon>
        <taxon>Fungi</taxon>
        <taxon>Dikarya</taxon>
        <taxon>Ascomycota</taxon>
        <taxon>Pezizomycotina</taxon>
        <taxon>Sordariomycetes</taxon>
        <taxon>Hypocreomycetidae</taxon>
        <taxon>Glomerellales</taxon>
        <taxon>Glomerellaceae</taxon>
        <taxon>Colletotrichum</taxon>
        <taxon>Colletotrichum orchidearum species complex</taxon>
    </lineage>
</organism>
<accession>A0A8H6IMY8</accession>
<dbReference type="EMBL" id="WIGN01000604">
    <property type="protein sequence ID" value="KAF6787318.1"/>
    <property type="molecule type" value="Genomic_DNA"/>
</dbReference>
<comment type="caution">
    <text evidence="1">The sequence shown here is derived from an EMBL/GenBank/DDBJ whole genome shotgun (WGS) entry which is preliminary data.</text>
</comment>
<proteinExistence type="predicted"/>
<evidence type="ECO:0000313" key="1">
    <source>
        <dbReference type="EMBL" id="KAF6787318.1"/>
    </source>
</evidence>
<dbReference type="AlphaFoldDB" id="A0A8H6IMY8"/>